<comment type="caution">
    <text evidence="1">The sequence shown here is derived from an EMBL/GenBank/DDBJ whole genome shotgun (WGS) entry which is preliminary data.</text>
</comment>
<keyword evidence="2" id="KW-1185">Reference proteome</keyword>
<name>A0ACB7NV59_9PEZI</name>
<dbReference type="EMBL" id="JAGIZQ010000007">
    <property type="protein sequence ID" value="KAH6617369.1"/>
    <property type="molecule type" value="Genomic_DNA"/>
</dbReference>
<evidence type="ECO:0000313" key="2">
    <source>
        <dbReference type="Proteomes" id="UP000724584"/>
    </source>
</evidence>
<proteinExistence type="predicted"/>
<protein>
    <submittedName>
        <fullName evidence="1">Uncharacterized protein</fullName>
    </submittedName>
</protein>
<gene>
    <name evidence="1" type="ORF">F5144DRAFT_660486</name>
</gene>
<reference evidence="1 2" key="1">
    <citation type="journal article" date="2021" name="Nat. Commun.">
        <title>Genetic determinants of endophytism in the Arabidopsis root mycobiome.</title>
        <authorList>
            <person name="Mesny F."/>
            <person name="Miyauchi S."/>
            <person name="Thiergart T."/>
            <person name="Pickel B."/>
            <person name="Atanasova L."/>
            <person name="Karlsson M."/>
            <person name="Huettel B."/>
            <person name="Barry K.W."/>
            <person name="Haridas S."/>
            <person name="Chen C."/>
            <person name="Bauer D."/>
            <person name="Andreopoulos W."/>
            <person name="Pangilinan J."/>
            <person name="LaButti K."/>
            <person name="Riley R."/>
            <person name="Lipzen A."/>
            <person name="Clum A."/>
            <person name="Drula E."/>
            <person name="Henrissat B."/>
            <person name="Kohler A."/>
            <person name="Grigoriev I.V."/>
            <person name="Martin F.M."/>
            <person name="Hacquard S."/>
        </authorList>
    </citation>
    <scope>NUCLEOTIDE SEQUENCE [LARGE SCALE GENOMIC DNA]</scope>
    <source>
        <strain evidence="1 2">MPI-SDFR-AT-0079</strain>
    </source>
</reference>
<sequence>MTNEKTSSRILAEISRSDLADLSAADGKITDLRHVTSYNWLERPASTIAVPGSPALWSPPSVPFKLAPDSGTVFIDQNAARNPGFPLEPLFRALVSDCPEFDLGDVDLVTDRNNIRKLLRFVQGASYDTFQIQVDIAGDRTALFTRMGEKTKETISGFRGYGHNFEKACTKTLSGSTGHHRIVGYNFGGLKCLVRHETDGYVDNKSPQKPTGDLSDALGSLSISNPGTGFSQSSGVTVEAGGKVVDLSSTLEIKTRAASRTLDMTEVSPQLWISQTPNLVAAYHRNGSFDNVQLRDMTGELRQWEINNQSHLRQLAGLLTKIIGVVRGSGHRSALVQYDGVSRLIISVGKGNRALPDDLYAKWERKDKGEIEPTDDHKKAASDPSHPGQGTPLPAIPDGTPFSSVIDYALRNGLRQFFRRMPPRLSDYDTLCKALQSVSVDVLAGRGVRDVMNDLREGKNDWDPEEHIGLPVNKSVARDSAFRLLYLIIVDGSTLQAPRDHHSVYRATQFVVSHHRIFKQRTRMMVRAAFEHHFHPSDNQRQVLDKWPVESEMEGEDVTTEDDSDFAYMSEDSI</sequence>
<accession>A0ACB7NV59</accession>
<dbReference type="Proteomes" id="UP000724584">
    <property type="component" value="Unassembled WGS sequence"/>
</dbReference>
<evidence type="ECO:0000313" key="1">
    <source>
        <dbReference type="EMBL" id="KAH6617369.1"/>
    </source>
</evidence>
<organism evidence="1 2">
    <name type="scientific">Chaetomium tenue</name>
    <dbReference type="NCBI Taxonomy" id="1854479"/>
    <lineage>
        <taxon>Eukaryota</taxon>
        <taxon>Fungi</taxon>
        <taxon>Dikarya</taxon>
        <taxon>Ascomycota</taxon>
        <taxon>Pezizomycotina</taxon>
        <taxon>Sordariomycetes</taxon>
        <taxon>Sordariomycetidae</taxon>
        <taxon>Sordariales</taxon>
        <taxon>Chaetomiaceae</taxon>
        <taxon>Chaetomium</taxon>
    </lineage>
</organism>